<gene>
    <name evidence="1" type="ORF">MNB_SV-13-1556</name>
</gene>
<reference evidence="1" key="1">
    <citation type="submission" date="2016-10" db="EMBL/GenBank/DDBJ databases">
        <authorList>
            <person name="de Groot N.N."/>
        </authorList>
    </citation>
    <scope>NUCLEOTIDE SEQUENCE</scope>
</reference>
<sequence>MKKILFILSLLSLAVYAQIPNTKQLLVVSTSNWETSSGVLQRYEKSDKKWKKVGKSIKIKLGRNGLGWGRGLHKIPKNAKIIKKEGDGKAPAGIFSLKQGFGYAPFDIDYPYEVYSTQNHCVDDVNSKLYNKIVDSKKVKIDYKSKETMKFPKNYYKYGIVVNHNNIDEKGAKAGAGSCIFIHIKETATAGCTVMKEAQMKALMRWLNPQSNPLLIQGTVAVVNSLLKKVIY</sequence>
<dbReference type="PANTHER" id="PTHR38589:SF1">
    <property type="entry name" value="BLR0621 PROTEIN"/>
    <property type="match status" value="1"/>
</dbReference>
<dbReference type="PANTHER" id="PTHR38589">
    <property type="entry name" value="BLR0621 PROTEIN"/>
    <property type="match status" value="1"/>
</dbReference>
<protein>
    <submittedName>
        <fullName evidence="1">Gll0911 protein</fullName>
    </submittedName>
</protein>
<dbReference type="EMBL" id="FPHM01000112">
    <property type="protein sequence ID" value="SFV67709.1"/>
    <property type="molecule type" value="Genomic_DNA"/>
</dbReference>
<organism evidence="1">
    <name type="scientific">hydrothermal vent metagenome</name>
    <dbReference type="NCBI Taxonomy" id="652676"/>
    <lineage>
        <taxon>unclassified sequences</taxon>
        <taxon>metagenomes</taxon>
        <taxon>ecological metagenomes</taxon>
    </lineage>
</organism>
<dbReference type="AlphaFoldDB" id="A0A1W1CPK2"/>
<evidence type="ECO:0000313" key="1">
    <source>
        <dbReference type="EMBL" id="SFV67709.1"/>
    </source>
</evidence>
<proteinExistence type="predicted"/>
<accession>A0A1W1CPK2</accession>
<name>A0A1W1CPK2_9ZZZZ</name>